<evidence type="ECO:0000256" key="10">
    <source>
        <dbReference type="ARBA" id="ARBA00022741"/>
    </source>
</evidence>
<evidence type="ECO:0000256" key="1">
    <source>
        <dbReference type="ARBA" id="ARBA00002734"/>
    </source>
</evidence>
<dbReference type="InterPro" id="IPR018109">
    <property type="entry name" value="Folylpolyglutamate_synth_CS"/>
</dbReference>
<dbReference type="Gene3D" id="3.40.50.720">
    <property type="entry name" value="NAD(P)-binding Rossmann-like Domain"/>
    <property type="match status" value="1"/>
</dbReference>
<comment type="similarity">
    <text evidence="4 19">Belongs to the MurCDEF family.</text>
</comment>
<keyword evidence="8 19" id="KW-0436">Ligase</keyword>
<protein>
    <recommendedName>
        <fullName evidence="6 19">UDP-N-acetylmuramoylalanine--D-glutamate ligase</fullName>
        <ecNumber evidence="5 19">6.3.2.9</ecNumber>
    </recommendedName>
    <alternativeName>
        <fullName evidence="17 19">D-glutamic acid-adding enzyme</fullName>
    </alternativeName>
    <alternativeName>
        <fullName evidence="16 19">UDP-N-acetylmuramoyl-L-alanyl-D-glutamate synthetase</fullName>
    </alternativeName>
</protein>
<dbReference type="PANTHER" id="PTHR43692:SF1">
    <property type="entry name" value="UDP-N-ACETYLMURAMOYLALANINE--D-GLUTAMATE LIGASE"/>
    <property type="match status" value="1"/>
</dbReference>
<evidence type="ECO:0000256" key="5">
    <source>
        <dbReference type="ARBA" id="ARBA00012212"/>
    </source>
</evidence>
<feature type="binding site" evidence="19">
    <location>
        <begin position="99"/>
        <end position="105"/>
    </location>
    <ligand>
        <name>ATP</name>
        <dbReference type="ChEBI" id="CHEBI:30616"/>
    </ligand>
</feature>
<dbReference type="GO" id="GO:0005737">
    <property type="term" value="C:cytoplasm"/>
    <property type="evidence" value="ECO:0007669"/>
    <property type="project" value="UniProtKB-SubCell"/>
</dbReference>
<keyword evidence="12 19" id="KW-0133">Cell shape</keyword>
<dbReference type="GO" id="GO:0008764">
    <property type="term" value="F:UDP-N-acetylmuramoylalanine-D-glutamate ligase activity"/>
    <property type="evidence" value="ECO:0007669"/>
    <property type="project" value="UniProtKB-UniRule"/>
</dbReference>
<evidence type="ECO:0000256" key="18">
    <source>
        <dbReference type="ARBA" id="ARBA00047632"/>
    </source>
</evidence>
<dbReference type="SUPFAM" id="SSF53244">
    <property type="entry name" value="MurD-like peptide ligases, peptide-binding domain"/>
    <property type="match status" value="1"/>
</dbReference>
<dbReference type="InterPro" id="IPR005762">
    <property type="entry name" value="MurD"/>
</dbReference>
<dbReference type="InterPro" id="IPR013221">
    <property type="entry name" value="Mur_ligase_cen"/>
</dbReference>
<gene>
    <name evidence="19 23" type="primary">murD</name>
    <name evidence="23" type="ORF">IAD51_00385</name>
</gene>
<keyword evidence="13 19" id="KW-0573">Peptidoglycan synthesis</keyword>
<evidence type="ECO:0000256" key="17">
    <source>
        <dbReference type="ARBA" id="ARBA00032324"/>
    </source>
</evidence>
<dbReference type="AlphaFoldDB" id="A0A9D1HS26"/>
<dbReference type="GO" id="GO:0051301">
    <property type="term" value="P:cell division"/>
    <property type="evidence" value="ECO:0007669"/>
    <property type="project" value="UniProtKB-KW"/>
</dbReference>
<dbReference type="PANTHER" id="PTHR43692">
    <property type="entry name" value="UDP-N-ACETYLMURAMOYLALANINE--D-GLUTAMATE LIGASE"/>
    <property type="match status" value="1"/>
</dbReference>
<dbReference type="Gene3D" id="3.90.190.20">
    <property type="entry name" value="Mur ligase, C-terminal domain"/>
    <property type="match status" value="1"/>
</dbReference>
<evidence type="ECO:0000256" key="4">
    <source>
        <dbReference type="ARBA" id="ARBA00010416"/>
    </source>
</evidence>
<reference evidence="23" key="2">
    <citation type="journal article" date="2021" name="PeerJ">
        <title>Extensive microbial diversity within the chicken gut microbiome revealed by metagenomics and culture.</title>
        <authorList>
            <person name="Gilroy R."/>
            <person name="Ravi A."/>
            <person name="Getino M."/>
            <person name="Pursley I."/>
            <person name="Horton D.L."/>
            <person name="Alikhan N.F."/>
            <person name="Baker D."/>
            <person name="Gharbi K."/>
            <person name="Hall N."/>
            <person name="Watson M."/>
            <person name="Adriaenssens E.M."/>
            <person name="Foster-Nyarko E."/>
            <person name="Jarju S."/>
            <person name="Secka A."/>
            <person name="Antonio M."/>
            <person name="Oren A."/>
            <person name="Chaudhuri R.R."/>
            <person name="La Ragione R."/>
            <person name="Hildebrand F."/>
            <person name="Pallen M.J."/>
        </authorList>
    </citation>
    <scope>NUCLEOTIDE SEQUENCE</scope>
    <source>
        <strain evidence="23">1063</strain>
    </source>
</reference>
<dbReference type="GO" id="GO:0008360">
    <property type="term" value="P:regulation of cell shape"/>
    <property type="evidence" value="ECO:0007669"/>
    <property type="project" value="UniProtKB-KW"/>
</dbReference>
<keyword evidence="14 19" id="KW-0131">Cell cycle</keyword>
<reference evidence="23" key="1">
    <citation type="submission" date="2020-10" db="EMBL/GenBank/DDBJ databases">
        <authorList>
            <person name="Gilroy R."/>
        </authorList>
    </citation>
    <scope>NUCLEOTIDE SEQUENCE</scope>
    <source>
        <strain evidence="23">1063</strain>
    </source>
</reference>
<evidence type="ECO:0000256" key="12">
    <source>
        <dbReference type="ARBA" id="ARBA00022960"/>
    </source>
</evidence>
<dbReference type="GO" id="GO:0071555">
    <property type="term" value="P:cell wall organization"/>
    <property type="evidence" value="ECO:0007669"/>
    <property type="project" value="UniProtKB-KW"/>
</dbReference>
<evidence type="ECO:0000256" key="19">
    <source>
        <dbReference type="HAMAP-Rule" id="MF_00639"/>
    </source>
</evidence>
<evidence type="ECO:0000313" key="23">
    <source>
        <dbReference type="EMBL" id="HIU20688.1"/>
    </source>
</evidence>
<evidence type="ECO:0000256" key="7">
    <source>
        <dbReference type="ARBA" id="ARBA00022490"/>
    </source>
</evidence>
<dbReference type="InterPro" id="IPR004101">
    <property type="entry name" value="Mur_ligase_C"/>
</dbReference>
<evidence type="ECO:0000256" key="16">
    <source>
        <dbReference type="ARBA" id="ARBA00030398"/>
    </source>
</evidence>
<keyword evidence="10 19" id="KW-0547">Nucleotide-binding</keyword>
<dbReference type="SUPFAM" id="SSF51984">
    <property type="entry name" value="MurCD N-terminal domain"/>
    <property type="match status" value="1"/>
</dbReference>
<keyword evidence="7 19" id="KW-0963">Cytoplasm</keyword>
<dbReference type="SUPFAM" id="SSF53623">
    <property type="entry name" value="MurD-like peptide ligases, catalytic domain"/>
    <property type="match status" value="1"/>
</dbReference>
<feature type="domain" description="Mur ligase C-terminal" evidence="21">
    <location>
        <begin position="297"/>
        <end position="397"/>
    </location>
</feature>
<evidence type="ECO:0000256" key="6">
    <source>
        <dbReference type="ARBA" id="ARBA00015655"/>
    </source>
</evidence>
<evidence type="ECO:0000256" key="9">
    <source>
        <dbReference type="ARBA" id="ARBA00022618"/>
    </source>
</evidence>
<evidence type="ECO:0000256" key="8">
    <source>
        <dbReference type="ARBA" id="ARBA00022598"/>
    </source>
</evidence>
<dbReference type="Gene3D" id="3.40.1190.10">
    <property type="entry name" value="Mur-like, catalytic domain"/>
    <property type="match status" value="1"/>
</dbReference>
<dbReference type="PROSITE" id="PS01011">
    <property type="entry name" value="FOLYLPOLYGLU_SYNT_1"/>
    <property type="match status" value="1"/>
</dbReference>
<evidence type="ECO:0000259" key="22">
    <source>
        <dbReference type="Pfam" id="PF08245"/>
    </source>
</evidence>
<dbReference type="HAMAP" id="MF_00639">
    <property type="entry name" value="MurD"/>
    <property type="match status" value="1"/>
</dbReference>
<evidence type="ECO:0000256" key="3">
    <source>
        <dbReference type="ARBA" id="ARBA00004752"/>
    </source>
</evidence>
<evidence type="ECO:0000256" key="14">
    <source>
        <dbReference type="ARBA" id="ARBA00023306"/>
    </source>
</evidence>
<dbReference type="EC" id="6.3.2.9" evidence="5 19"/>
<dbReference type="GO" id="GO:0004326">
    <property type="term" value="F:tetrahydrofolylpolyglutamate synthase activity"/>
    <property type="evidence" value="ECO:0007669"/>
    <property type="project" value="InterPro"/>
</dbReference>
<keyword evidence="11 19" id="KW-0067">ATP-binding</keyword>
<dbReference type="InterPro" id="IPR036615">
    <property type="entry name" value="Mur_ligase_C_dom_sf"/>
</dbReference>
<dbReference type="Pfam" id="PF02875">
    <property type="entry name" value="Mur_ligase_C"/>
    <property type="match status" value="1"/>
</dbReference>
<dbReference type="Proteomes" id="UP000824088">
    <property type="component" value="Unassembled WGS sequence"/>
</dbReference>
<keyword evidence="15 19" id="KW-0961">Cell wall biogenesis/degradation</keyword>
<accession>A0A9D1HS26</accession>
<evidence type="ECO:0000259" key="21">
    <source>
        <dbReference type="Pfam" id="PF02875"/>
    </source>
</evidence>
<name>A0A9D1HS26_9FIRM</name>
<comment type="pathway">
    <text evidence="3 19 20">Cell wall biogenesis; peptidoglycan biosynthesis.</text>
</comment>
<dbReference type="GO" id="GO:0009252">
    <property type="term" value="P:peptidoglycan biosynthetic process"/>
    <property type="evidence" value="ECO:0007669"/>
    <property type="project" value="UniProtKB-UniRule"/>
</dbReference>
<keyword evidence="9 19" id="KW-0132">Cell division</keyword>
<dbReference type="NCBIfam" id="TIGR01087">
    <property type="entry name" value="murD"/>
    <property type="match status" value="1"/>
</dbReference>
<evidence type="ECO:0000256" key="11">
    <source>
        <dbReference type="ARBA" id="ARBA00022840"/>
    </source>
</evidence>
<evidence type="ECO:0000256" key="13">
    <source>
        <dbReference type="ARBA" id="ARBA00022984"/>
    </source>
</evidence>
<organism evidence="23 24">
    <name type="scientific">Candidatus Limadaptatus stercorigallinarum</name>
    <dbReference type="NCBI Taxonomy" id="2840845"/>
    <lineage>
        <taxon>Bacteria</taxon>
        <taxon>Bacillati</taxon>
        <taxon>Bacillota</taxon>
        <taxon>Clostridia</taxon>
        <taxon>Eubacteriales</taxon>
        <taxon>Candidatus Limadaptatus</taxon>
    </lineage>
</organism>
<dbReference type="GO" id="GO:0005524">
    <property type="term" value="F:ATP binding"/>
    <property type="evidence" value="ECO:0007669"/>
    <property type="project" value="UniProtKB-UniRule"/>
</dbReference>
<sequence>MNLAGKKVVVYGAGVSGLSAAQLVRDHGGRAVIYDDNPTKSHSTSCTSVFNDCDIVVVSPGVASGNPHVLDAKLGGKQVVSELELASAFCRAEQIAVTGTNGKTTTTMLIDHILKYAKIPSHAVGNIGAAFSSIADKLDAMEAVVIEASSFQLEGAQFFAPDIAVMLNITPDHLDRHGNLDRYIGAKANVFLRQSESDLAVFNADDENVRSLLPVIRARKVPFSLNGPVDGAYLSSGFVCYKGMPVAEADDLDFRGREREDLLAAVAVAAEKGISFYTIASALHTFKRPDFRRKACGEVRGVSVFNDSKATNVFSTVSAAESMDGDTVLILGGADRGENFAELFDKLPSKVKGAVATGENADKIIAAAREKGFLRISESPDIFDACADAVELAHELDCGNVLFSPSSKSYDNYTSYAERGRAFDAAVRRLMNEK</sequence>
<comment type="catalytic activity">
    <reaction evidence="18 19 20">
        <text>UDP-N-acetyl-alpha-D-muramoyl-L-alanine + D-glutamate + ATP = UDP-N-acetyl-alpha-D-muramoyl-L-alanyl-D-glutamate + ADP + phosphate + H(+)</text>
        <dbReference type="Rhea" id="RHEA:16429"/>
        <dbReference type="ChEBI" id="CHEBI:15378"/>
        <dbReference type="ChEBI" id="CHEBI:29986"/>
        <dbReference type="ChEBI" id="CHEBI:30616"/>
        <dbReference type="ChEBI" id="CHEBI:43474"/>
        <dbReference type="ChEBI" id="CHEBI:83898"/>
        <dbReference type="ChEBI" id="CHEBI:83900"/>
        <dbReference type="ChEBI" id="CHEBI:456216"/>
        <dbReference type="EC" id="6.3.2.9"/>
    </reaction>
</comment>
<evidence type="ECO:0000256" key="15">
    <source>
        <dbReference type="ARBA" id="ARBA00023316"/>
    </source>
</evidence>
<comment type="subcellular location">
    <subcellularLocation>
        <location evidence="2 19 20">Cytoplasm</location>
    </subcellularLocation>
</comment>
<comment type="caution">
    <text evidence="23">The sequence shown here is derived from an EMBL/GenBank/DDBJ whole genome shotgun (WGS) entry which is preliminary data.</text>
</comment>
<dbReference type="Pfam" id="PF08245">
    <property type="entry name" value="Mur_ligase_M"/>
    <property type="match status" value="1"/>
</dbReference>
<evidence type="ECO:0000256" key="2">
    <source>
        <dbReference type="ARBA" id="ARBA00004496"/>
    </source>
</evidence>
<dbReference type="InterPro" id="IPR036565">
    <property type="entry name" value="Mur-like_cat_sf"/>
</dbReference>
<evidence type="ECO:0000313" key="24">
    <source>
        <dbReference type="Proteomes" id="UP000824088"/>
    </source>
</evidence>
<feature type="domain" description="Mur ligase central" evidence="22">
    <location>
        <begin position="97"/>
        <end position="229"/>
    </location>
</feature>
<dbReference type="EMBL" id="DVMN01000006">
    <property type="protein sequence ID" value="HIU20688.1"/>
    <property type="molecule type" value="Genomic_DNA"/>
</dbReference>
<proteinExistence type="inferred from homology"/>
<evidence type="ECO:0000256" key="20">
    <source>
        <dbReference type="RuleBase" id="RU003664"/>
    </source>
</evidence>
<comment type="function">
    <text evidence="1 19 20">Cell wall formation. Catalyzes the addition of glutamate to the nucleotide precursor UDP-N-acetylmuramoyl-L-alanine (UMA).</text>
</comment>